<dbReference type="HAMAP" id="MF_03116">
    <property type="entry name" value="Salvage_MtnB_euk"/>
    <property type="match status" value="1"/>
</dbReference>
<keyword evidence="5 9" id="KW-0862">Zinc</keyword>
<dbReference type="EMBL" id="HBFM01011090">
    <property type="protein sequence ID" value="CAD8770621.1"/>
    <property type="molecule type" value="Transcribed_RNA"/>
</dbReference>
<keyword evidence="8" id="KW-0511">Multifunctional enzyme</keyword>
<evidence type="ECO:0000256" key="7">
    <source>
        <dbReference type="ARBA" id="ARBA00023239"/>
    </source>
</evidence>
<evidence type="ECO:0000256" key="2">
    <source>
        <dbReference type="ARBA" id="ARBA00022605"/>
    </source>
</evidence>
<feature type="compositionally biased region" description="Polar residues" evidence="10">
    <location>
        <begin position="228"/>
        <end position="240"/>
    </location>
</feature>
<feature type="binding site" evidence="9">
    <location>
        <position position="105"/>
    </location>
    <ligand>
        <name>Zn(2+)</name>
        <dbReference type="ChEBI" id="CHEBI:29105"/>
    </ligand>
</feature>
<dbReference type="PANTHER" id="PTHR10640">
    <property type="entry name" value="METHYLTHIORIBULOSE-1-PHOSPHATE DEHYDRATASE"/>
    <property type="match status" value="1"/>
</dbReference>
<evidence type="ECO:0000256" key="5">
    <source>
        <dbReference type="ARBA" id="ARBA00022833"/>
    </source>
</evidence>
<dbReference type="Gene3D" id="3.40.225.10">
    <property type="entry name" value="Class II aldolase/adducin N-terminal domain"/>
    <property type="match status" value="1"/>
</dbReference>
<evidence type="ECO:0000256" key="8">
    <source>
        <dbReference type="ARBA" id="ARBA00023268"/>
    </source>
</evidence>
<dbReference type="GO" id="GO:0000287">
    <property type="term" value="F:magnesium ion binding"/>
    <property type="evidence" value="ECO:0007669"/>
    <property type="project" value="InterPro"/>
</dbReference>
<dbReference type="Pfam" id="PF00702">
    <property type="entry name" value="Hydrolase"/>
    <property type="match status" value="1"/>
</dbReference>
<dbReference type="InterPro" id="IPR001303">
    <property type="entry name" value="Aldolase_II/adducin_N"/>
</dbReference>
<proteinExistence type="inferred from homology"/>
<dbReference type="GO" id="GO:0019509">
    <property type="term" value="P:L-methionine salvage from methylthioadenosine"/>
    <property type="evidence" value="ECO:0007669"/>
    <property type="project" value="UniProtKB-UniRule"/>
</dbReference>
<dbReference type="GO" id="GO:0005737">
    <property type="term" value="C:cytoplasm"/>
    <property type="evidence" value="ECO:0007669"/>
    <property type="project" value="UniProtKB-SubCell"/>
</dbReference>
<comment type="catalytic activity">
    <reaction evidence="9">
        <text>5-(methylsulfanyl)-D-ribulose 1-phosphate = 5-methylsulfanyl-2,3-dioxopentyl phosphate + H2O</text>
        <dbReference type="Rhea" id="RHEA:15549"/>
        <dbReference type="ChEBI" id="CHEBI:15377"/>
        <dbReference type="ChEBI" id="CHEBI:58548"/>
        <dbReference type="ChEBI" id="CHEBI:58828"/>
        <dbReference type="EC" id="4.2.1.109"/>
    </reaction>
</comment>
<keyword evidence="6 9" id="KW-0486">Methionine biosynthesis</keyword>
<dbReference type="InterPro" id="IPR023943">
    <property type="entry name" value="Enolase-ppase_E1"/>
</dbReference>
<evidence type="ECO:0000256" key="6">
    <source>
        <dbReference type="ARBA" id="ARBA00023167"/>
    </source>
</evidence>
<dbReference type="NCBIfam" id="TIGR03328">
    <property type="entry name" value="salvage_mtnB"/>
    <property type="match status" value="1"/>
</dbReference>
<evidence type="ECO:0000259" key="11">
    <source>
        <dbReference type="SMART" id="SM01007"/>
    </source>
</evidence>
<comment type="subcellular location">
    <subcellularLocation>
        <location evidence="9">Cytoplasm</location>
    </subcellularLocation>
</comment>
<dbReference type="SFLD" id="SFLDG01129">
    <property type="entry name" value="C1.5:_HAD__Beta-PGM__Phosphata"/>
    <property type="match status" value="1"/>
</dbReference>
<keyword evidence="4" id="KW-0378">Hydrolase</keyword>
<evidence type="ECO:0000256" key="10">
    <source>
        <dbReference type="SAM" id="MobiDB-lite"/>
    </source>
</evidence>
<evidence type="ECO:0000256" key="4">
    <source>
        <dbReference type="ARBA" id="ARBA00022801"/>
    </source>
</evidence>
<feature type="binding site" evidence="9">
    <location>
        <position position="103"/>
    </location>
    <ligand>
        <name>Zn(2+)</name>
        <dbReference type="ChEBI" id="CHEBI:29105"/>
    </ligand>
</feature>
<dbReference type="GO" id="GO:0046570">
    <property type="term" value="F:methylthioribulose 1-phosphate dehydratase activity"/>
    <property type="evidence" value="ECO:0007669"/>
    <property type="project" value="UniProtKB-UniRule"/>
</dbReference>
<comment type="function">
    <text evidence="9">Catalyzes the dehydration of methylthioribulose-1-phosphate (MTRu-1-P) into 2,3-diketo-5-methylthiopentyl-1-phosphate (DK-MTP-1-P).</text>
</comment>
<feature type="active site" description="Proton donor/acceptor" evidence="9">
    <location>
        <position position="128"/>
    </location>
</feature>
<dbReference type="PANTHER" id="PTHR10640:SF7">
    <property type="entry name" value="METHYLTHIORIBULOSE-1-PHOSPHATE DEHYDRATASE"/>
    <property type="match status" value="1"/>
</dbReference>
<feature type="binding site" evidence="9">
    <location>
        <position position="178"/>
    </location>
    <ligand>
        <name>Zn(2+)</name>
        <dbReference type="ChEBI" id="CHEBI:29105"/>
    </ligand>
</feature>
<gene>
    <name evidence="12" type="ORF">PPAR00522_LOCUS7023</name>
</gene>
<dbReference type="SFLD" id="SFLDS00003">
    <property type="entry name" value="Haloacid_Dehalogenase"/>
    <property type="match status" value="1"/>
</dbReference>
<comment type="pathway">
    <text evidence="9">Amino-acid biosynthesis; L-methionine biosynthesis via salvage pathway; L-methionine from S-methyl-5-thio-alpha-D-ribose 1-phosphate: step 2/6.</text>
</comment>
<dbReference type="GO" id="GO:0008270">
    <property type="term" value="F:zinc ion binding"/>
    <property type="evidence" value="ECO:0007669"/>
    <property type="project" value="UniProtKB-UniRule"/>
</dbReference>
<reference evidence="12" key="1">
    <citation type="submission" date="2021-01" db="EMBL/GenBank/DDBJ databases">
        <authorList>
            <person name="Corre E."/>
            <person name="Pelletier E."/>
            <person name="Niang G."/>
            <person name="Scheremetjew M."/>
            <person name="Finn R."/>
            <person name="Kale V."/>
            <person name="Holt S."/>
            <person name="Cochrane G."/>
            <person name="Meng A."/>
            <person name="Brown T."/>
            <person name="Cohen L."/>
        </authorList>
    </citation>
    <scope>NUCLEOTIDE SEQUENCE</scope>
    <source>
        <strain evidence="12">SAG 63-3</strain>
    </source>
</reference>
<organism evidence="12">
    <name type="scientific">Polytomella parva</name>
    <dbReference type="NCBI Taxonomy" id="51329"/>
    <lineage>
        <taxon>Eukaryota</taxon>
        <taxon>Viridiplantae</taxon>
        <taxon>Chlorophyta</taxon>
        <taxon>core chlorophytes</taxon>
        <taxon>Chlorophyceae</taxon>
        <taxon>CS clade</taxon>
        <taxon>Chlamydomonadales</taxon>
        <taxon>Chlamydomonadaceae</taxon>
        <taxon>Polytomella</taxon>
    </lineage>
</organism>
<dbReference type="FunFam" id="3.40.225.10:FF:000010">
    <property type="entry name" value="Probable bifunctional methylthioribulose-1-phosphate dehydratase/enolase-phosphatase E1"/>
    <property type="match status" value="1"/>
</dbReference>
<dbReference type="SMART" id="SM01007">
    <property type="entry name" value="Aldolase_II"/>
    <property type="match status" value="1"/>
</dbReference>
<protein>
    <recommendedName>
        <fullName evidence="9">Probable methylthioribulose-1-phosphate dehydratase</fullName>
        <shortName evidence="9">MTRu-1-P dehydratase</shortName>
        <ecNumber evidence="9">4.2.1.109</ecNumber>
    </recommendedName>
</protein>
<dbReference type="NCBIfam" id="TIGR01691">
    <property type="entry name" value="enolase-ppase"/>
    <property type="match status" value="1"/>
</dbReference>
<evidence type="ECO:0000256" key="9">
    <source>
        <dbReference type="HAMAP-Rule" id="MF_03116"/>
    </source>
</evidence>
<accession>A0A7S0YHE9</accession>
<dbReference type="Gene3D" id="1.10.720.60">
    <property type="match status" value="1"/>
</dbReference>
<feature type="region of interest" description="Disordered" evidence="10">
    <location>
        <begin position="221"/>
        <end position="243"/>
    </location>
</feature>
<sequence>MSISVETASDLICELCSHFYHQGWVSGTGGGISMKAGDKIVMAPSGVQKERIQKDELFILDLKGDIIHTPSAKPPPARPPKLSECAPLFMAAYEMRNAGAVLHSHSLSAVMATMLDPTASELVLTELEMIKGLEGHGFYDQLVVPIIENTARECELTDRLRQAIERYPKTSAVLVRRHGVYVWGRDWIQAKTQAECYDYLFEAAVRMRKLGIDFSAPAPRLPEPVGSGSKSTKVKASSDLSADGPPCQKIRICADGTSASSSLLEGVKAVVLDIEGTVAPISYVADVMFPYAAAKFADYVKLWTRDAEFYDAVKLIKQQAEEDAATVVAASAAASAFLLVPDFDHVFSRPTPGGVAAAPGRDEALEEAVTKAAVAWASAAAAADRKILPLKNLQGLVWRRGFESGELVSELFDDVPKALVEFGKRGLKTYIYSSGSREAQRLFFGYSKVGDLRGNLHGFFDTTSGSKVETQSYGEIRLSLGVDKPEQILFATDVLAEAEAAKAAGWRSVLVRRPGNKPIPGLVVPVEGPAPASVGEFRIVDRLDQLLA</sequence>
<dbReference type="Pfam" id="PF00596">
    <property type="entry name" value="Aldolase_II"/>
    <property type="match status" value="1"/>
</dbReference>
<comment type="similarity">
    <text evidence="9">Belongs to the aldolase class II family. MtnB subfamily.</text>
</comment>
<dbReference type="UniPathway" id="UPA00904">
    <property type="reaction ID" value="UER00875"/>
</dbReference>
<keyword evidence="1 9" id="KW-0963">Cytoplasm</keyword>
<evidence type="ECO:0000256" key="3">
    <source>
        <dbReference type="ARBA" id="ARBA00022723"/>
    </source>
</evidence>
<feature type="domain" description="Class II aldolase/adducin N-terminal" evidence="11">
    <location>
        <begin position="10"/>
        <end position="205"/>
    </location>
</feature>
<dbReference type="InterPro" id="IPR017714">
    <property type="entry name" value="MethylthioRu-1-P_deHdtase_MtnB"/>
</dbReference>
<dbReference type="Gene3D" id="3.40.50.1000">
    <property type="entry name" value="HAD superfamily/HAD-like"/>
    <property type="match status" value="1"/>
</dbReference>
<evidence type="ECO:0000256" key="1">
    <source>
        <dbReference type="ARBA" id="ARBA00022490"/>
    </source>
</evidence>
<dbReference type="SFLD" id="SFLDG01133">
    <property type="entry name" value="C1.5.4:_Enolase-phosphatase_Li"/>
    <property type="match status" value="1"/>
</dbReference>
<keyword evidence="3 9" id="KW-0479">Metal-binding</keyword>
<keyword evidence="2 9" id="KW-0028">Amino-acid biosynthesis</keyword>
<dbReference type="AlphaFoldDB" id="A0A7S0YHE9"/>
<dbReference type="InterPro" id="IPR036412">
    <property type="entry name" value="HAD-like_sf"/>
</dbReference>
<dbReference type="InterPro" id="IPR027514">
    <property type="entry name" value="Salvage_MtnB_euk"/>
</dbReference>
<dbReference type="SUPFAM" id="SSF53639">
    <property type="entry name" value="AraD/HMP-PK domain-like"/>
    <property type="match status" value="1"/>
</dbReference>
<feature type="binding site" evidence="9">
    <location>
        <position position="85"/>
    </location>
    <ligand>
        <name>substrate</name>
    </ligand>
</feature>
<comment type="cofactor">
    <cofactor evidence="9">
        <name>Zn(2+)</name>
        <dbReference type="ChEBI" id="CHEBI:29105"/>
    </cofactor>
    <text evidence="9">Binds 1 zinc ion per subunit.</text>
</comment>
<dbReference type="InterPro" id="IPR023214">
    <property type="entry name" value="HAD_sf"/>
</dbReference>
<dbReference type="EC" id="4.2.1.109" evidence="9"/>
<dbReference type="GO" id="GO:0043874">
    <property type="term" value="F:acireductone synthase activity"/>
    <property type="evidence" value="ECO:0007669"/>
    <property type="project" value="InterPro"/>
</dbReference>
<keyword evidence="7 9" id="KW-0456">Lyase</keyword>
<evidence type="ECO:0000313" key="12">
    <source>
        <dbReference type="EMBL" id="CAD8770621.1"/>
    </source>
</evidence>
<name>A0A7S0YHE9_9CHLO</name>
<dbReference type="SUPFAM" id="SSF56784">
    <property type="entry name" value="HAD-like"/>
    <property type="match status" value="1"/>
</dbReference>
<dbReference type="InterPro" id="IPR036409">
    <property type="entry name" value="Aldolase_II/adducin_N_sf"/>
</dbReference>